<comment type="cofactor">
    <cofactor evidence="1 20">
        <name>pyridoxal 5'-phosphate</name>
        <dbReference type="ChEBI" id="CHEBI:597326"/>
    </cofactor>
</comment>
<evidence type="ECO:0000256" key="17">
    <source>
        <dbReference type="ARBA" id="ARBA00048625"/>
    </source>
</evidence>
<evidence type="ECO:0000256" key="3">
    <source>
        <dbReference type="ARBA" id="ARBA00009077"/>
    </source>
</evidence>
<dbReference type="AlphaFoldDB" id="H2ZCQ4"/>
<keyword evidence="7" id="KW-0198">Cysteine biosynthesis</keyword>
<evidence type="ECO:0000256" key="12">
    <source>
        <dbReference type="ARBA" id="ARBA00047175"/>
    </source>
</evidence>
<dbReference type="GeneTree" id="ENSGT00390000000312"/>
<evidence type="ECO:0000256" key="10">
    <source>
        <dbReference type="ARBA" id="ARBA00045076"/>
    </source>
</evidence>
<comment type="catalytic activity">
    <reaction evidence="16">
        <text>L,L-cystathionine + H2O = 2-oxobutanoate + L-cysteine + NH4(+)</text>
        <dbReference type="Rhea" id="RHEA:14005"/>
        <dbReference type="ChEBI" id="CHEBI:15377"/>
        <dbReference type="ChEBI" id="CHEBI:16763"/>
        <dbReference type="ChEBI" id="CHEBI:28938"/>
        <dbReference type="ChEBI" id="CHEBI:35235"/>
        <dbReference type="ChEBI" id="CHEBI:58161"/>
        <dbReference type="EC" id="4.4.1.1"/>
    </reaction>
    <physiologicalReaction direction="left-to-right" evidence="16">
        <dbReference type="Rhea" id="RHEA:14006"/>
    </physiologicalReaction>
</comment>
<comment type="catalytic activity">
    <reaction evidence="18">
        <text>L-homocysteine + H2O = 2-oxobutanoate + hydrogen sulfide + NH4(+) + H(+)</text>
        <dbReference type="Rhea" id="RHEA:14501"/>
        <dbReference type="ChEBI" id="CHEBI:15377"/>
        <dbReference type="ChEBI" id="CHEBI:15378"/>
        <dbReference type="ChEBI" id="CHEBI:16763"/>
        <dbReference type="ChEBI" id="CHEBI:28938"/>
        <dbReference type="ChEBI" id="CHEBI:29919"/>
        <dbReference type="ChEBI" id="CHEBI:58199"/>
        <dbReference type="EC" id="4.4.1.2"/>
    </reaction>
    <physiologicalReaction direction="left-to-right" evidence="18">
        <dbReference type="Rhea" id="RHEA:14502"/>
    </physiologicalReaction>
</comment>
<dbReference type="Gene3D" id="3.40.640.10">
    <property type="entry name" value="Type I PLP-dependent aspartate aminotransferase-like (Major domain)"/>
    <property type="match status" value="1"/>
</dbReference>
<dbReference type="Proteomes" id="UP000007875">
    <property type="component" value="Unassembled WGS sequence"/>
</dbReference>
<dbReference type="PANTHER" id="PTHR11808:SF15">
    <property type="entry name" value="CYSTATHIONINE GAMMA-LYASE"/>
    <property type="match status" value="1"/>
</dbReference>
<comment type="subunit">
    <text evidence="11">Homotetramer. Interacts with CALM in a calcium-dependent manner.</text>
</comment>
<dbReference type="Gene3D" id="3.90.1150.10">
    <property type="entry name" value="Aspartate Aminotransferase, domain 1"/>
    <property type="match status" value="1"/>
</dbReference>
<organism evidence="21 22">
    <name type="scientific">Ciona savignyi</name>
    <name type="common">Pacific transparent sea squirt</name>
    <dbReference type="NCBI Taxonomy" id="51511"/>
    <lineage>
        <taxon>Eukaryota</taxon>
        <taxon>Metazoa</taxon>
        <taxon>Chordata</taxon>
        <taxon>Tunicata</taxon>
        <taxon>Ascidiacea</taxon>
        <taxon>Phlebobranchia</taxon>
        <taxon>Cionidae</taxon>
        <taxon>Ciona</taxon>
    </lineage>
</organism>
<keyword evidence="7" id="KW-0028">Amino-acid biosynthesis</keyword>
<dbReference type="STRING" id="51511.ENSCSAVP00000015370"/>
<dbReference type="OMA" id="YKQDGVG"/>
<evidence type="ECO:0000256" key="4">
    <source>
        <dbReference type="ARBA" id="ARBA00012085"/>
    </source>
</evidence>
<dbReference type="EC" id="4.4.1.2" evidence="12"/>
<dbReference type="HOGENOM" id="CLU_018986_5_0_1"/>
<evidence type="ECO:0000313" key="22">
    <source>
        <dbReference type="Proteomes" id="UP000007875"/>
    </source>
</evidence>
<evidence type="ECO:0000256" key="1">
    <source>
        <dbReference type="ARBA" id="ARBA00001933"/>
    </source>
</evidence>
<dbReference type="GO" id="GO:0030170">
    <property type="term" value="F:pyridoxal phosphate binding"/>
    <property type="evidence" value="ECO:0007669"/>
    <property type="project" value="InterPro"/>
</dbReference>
<dbReference type="PANTHER" id="PTHR11808">
    <property type="entry name" value="TRANS-SULFURATION ENZYME FAMILY MEMBER"/>
    <property type="match status" value="1"/>
</dbReference>
<keyword evidence="22" id="KW-1185">Reference proteome</keyword>
<dbReference type="GO" id="GO:0019346">
    <property type="term" value="P:transsulfuration"/>
    <property type="evidence" value="ECO:0007669"/>
    <property type="project" value="InterPro"/>
</dbReference>
<comment type="pathway">
    <text evidence="2">Amino-acid biosynthesis; L-cysteine biosynthesis; L-cysteine from L-homocysteine and L-serine: step 2/2.</text>
</comment>
<reference evidence="21" key="2">
    <citation type="submission" date="2025-08" db="UniProtKB">
        <authorList>
            <consortium name="Ensembl"/>
        </authorList>
    </citation>
    <scope>IDENTIFICATION</scope>
</reference>
<comment type="catalytic activity">
    <reaction evidence="15">
        <text>L-cysteine + H2O = hydrogen sulfide + pyruvate + NH4(+) + H(+)</text>
        <dbReference type="Rhea" id="RHEA:24931"/>
        <dbReference type="ChEBI" id="CHEBI:15361"/>
        <dbReference type="ChEBI" id="CHEBI:15377"/>
        <dbReference type="ChEBI" id="CHEBI:15378"/>
        <dbReference type="ChEBI" id="CHEBI:28938"/>
        <dbReference type="ChEBI" id="CHEBI:29919"/>
        <dbReference type="ChEBI" id="CHEBI:35235"/>
        <dbReference type="EC" id="4.4.1.1"/>
    </reaction>
    <physiologicalReaction direction="left-to-right" evidence="15">
        <dbReference type="Rhea" id="RHEA:24932"/>
    </physiologicalReaction>
</comment>
<evidence type="ECO:0000256" key="9">
    <source>
        <dbReference type="ARBA" id="ARBA00031772"/>
    </source>
</evidence>
<dbReference type="PIRSF" id="PIRSF001434">
    <property type="entry name" value="CGS"/>
    <property type="match status" value="1"/>
</dbReference>
<dbReference type="Pfam" id="PF01053">
    <property type="entry name" value="Cys_Met_Meta_PP"/>
    <property type="match status" value="1"/>
</dbReference>
<dbReference type="InterPro" id="IPR015424">
    <property type="entry name" value="PyrdxlP-dep_Trfase"/>
</dbReference>
<evidence type="ECO:0000256" key="20">
    <source>
        <dbReference type="RuleBase" id="RU362118"/>
    </source>
</evidence>
<sequence>MAENTNSEWGTPFSKFATDAIHVGQEPEQWNSMMVVPPITPSTTFKQFGPGELAEGYEYSRSGNPTRRCLEKCVAALEAAKYGLAFSSGLAATMTIINSLKSGDHIISTDDVYGGTNRYFQKIAAKFGLEFSFVDFTDISNVQKAMKPNTKVIWVETPTNPTMKVTDIRAVADVEKPSDCFIVVDNTFMSSYFQRPLLLGADIVFHSATKYMNGHSDVVMGLVATNNEEIYKKLAFLQYATGPVPSAFDCYLVNRGLKTLALRMEQHQKNAIQVAKWLESNCCVERVNYPGLPSHPQFEVMKKQATGCSGMIAFWLKGDLQNAKTFLKSLKVFTLAESLGGY</sequence>
<dbReference type="GO" id="GO:0005737">
    <property type="term" value="C:cytoplasm"/>
    <property type="evidence" value="ECO:0007669"/>
    <property type="project" value="TreeGrafter"/>
</dbReference>
<name>H2ZCQ4_CIOSA</name>
<dbReference type="InterPro" id="IPR000277">
    <property type="entry name" value="Cys/Met-Metab_PyrdxlP-dep_enz"/>
</dbReference>
<keyword evidence="6 19" id="KW-0663">Pyridoxal phosphate</keyword>
<accession>H2ZCQ4</accession>
<comment type="catalytic activity">
    <reaction evidence="17">
        <text>L-selenocystathionine + H2O = L-selenocysteine + 2-oxobutanoate + NH4(+)</text>
        <dbReference type="Rhea" id="RHEA:31151"/>
        <dbReference type="ChEBI" id="CHEBI:15377"/>
        <dbReference type="ChEBI" id="CHEBI:16763"/>
        <dbReference type="ChEBI" id="CHEBI:28938"/>
        <dbReference type="ChEBI" id="CHEBI:57843"/>
        <dbReference type="ChEBI" id="CHEBI:62226"/>
    </reaction>
    <physiologicalReaction direction="left-to-right" evidence="17">
        <dbReference type="Rhea" id="RHEA:31152"/>
    </physiologicalReaction>
</comment>
<evidence type="ECO:0000256" key="7">
    <source>
        <dbReference type="ARBA" id="ARBA00023192"/>
    </source>
</evidence>
<dbReference type="InterPro" id="IPR054542">
    <property type="entry name" value="Cys_met_metab_PP"/>
</dbReference>
<dbReference type="SUPFAM" id="SSF53383">
    <property type="entry name" value="PLP-dependent transferases"/>
    <property type="match status" value="1"/>
</dbReference>
<evidence type="ECO:0000256" key="14">
    <source>
        <dbReference type="ARBA" id="ARBA00047211"/>
    </source>
</evidence>
<dbReference type="GO" id="GO:0004123">
    <property type="term" value="F:cystathionine gamma-lyase activity"/>
    <property type="evidence" value="ECO:0007669"/>
    <property type="project" value="TreeGrafter"/>
</dbReference>
<dbReference type="Ensembl" id="ENSCSAVT00000015547.1">
    <property type="protein sequence ID" value="ENSCSAVP00000015370.1"/>
    <property type="gene ID" value="ENSCSAVG00000009027.1"/>
</dbReference>
<dbReference type="GO" id="GO:0047982">
    <property type="term" value="F:homocysteine desulfhydrase activity"/>
    <property type="evidence" value="ECO:0007669"/>
    <property type="project" value="UniProtKB-EC"/>
</dbReference>
<evidence type="ECO:0000256" key="8">
    <source>
        <dbReference type="ARBA" id="ARBA00029853"/>
    </source>
</evidence>
<dbReference type="InterPro" id="IPR015422">
    <property type="entry name" value="PyrdxlP-dep_Trfase_small"/>
</dbReference>
<dbReference type="CDD" id="cd00614">
    <property type="entry name" value="CGS_like"/>
    <property type="match status" value="1"/>
</dbReference>
<evidence type="ECO:0000256" key="15">
    <source>
        <dbReference type="ARBA" id="ARBA00047376"/>
    </source>
</evidence>
<evidence type="ECO:0000256" key="19">
    <source>
        <dbReference type="PIRSR" id="PIRSR001434-2"/>
    </source>
</evidence>
<reference evidence="22" key="1">
    <citation type="submission" date="2003-08" db="EMBL/GenBank/DDBJ databases">
        <authorList>
            <person name="Birren B."/>
            <person name="Nusbaum C."/>
            <person name="Abebe A."/>
            <person name="Abouelleil A."/>
            <person name="Adekoya E."/>
            <person name="Ait-zahra M."/>
            <person name="Allen N."/>
            <person name="Allen T."/>
            <person name="An P."/>
            <person name="Anderson M."/>
            <person name="Anderson S."/>
            <person name="Arachchi H."/>
            <person name="Armbruster J."/>
            <person name="Bachantsang P."/>
            <person name="Baldwin J."/>
            <person name="Barry A."/>
            <person name="Bayul T."/>
            <person name="Blitshsteyn B."/>
            <person name="Bloom T."/>
            <person name="Blye J."/>
            <person name="Boguslavskiy L."/>
            <person name="Borowsky M."/>
            <person name="Boukhgalter B."/>
            <person name="Brunache A."/>
            <person name="Butler J."/>
            <person name="Calixte N."/>
            <person name="Calvo S."/>
            <person name="Camarata J."/>
            <person name="Campo K."/>
            <person name="Chang J."/>
            <person name="Cheshatsang Y."/>
            <person name="Citroen M."/>
            <person name="Collymore A."/>
            <person name="Considine T."/>
            <person name="Cook A."/>
            <person name="Cooke P."/>
            <person name="Corum B."/>
            <person name="Cuomo C."/>
            <person name="David R."/>
            <person name="Dawoe T."/>
            <person name="Degray S."/>
            <person name="Dodge S."/>
            <person name="Dooley K."/>
            <person name="Dorje P."/>
            <person name="Dorjee K."/>
            <person name="Dorris L."/>
            <person name="Duffey N."/>
            <person name="Dupes A."/>
            <person name="Elkins T."/>
            <person name="Engels R."/>
            <person name="Erickson J."/>
            <person name="Farina A."/>
            <person name="Faro S."/>
            <person name="Ferreira P."/>
            <person name="Fischer H."/>
            <person name="Fitzgerald M."/>
            <person name="Foley K."/>
            <person name="Gage D."/>
            <person name="Galagan J."/>
            <person name="Gearin G."/>
            <person name="Gnerre S."/>
            <person name="Gnirke A."/>
            <person name="Goyette A."/>
            <person name="Graham J."/>
            <person name="Grandbois E."/>
            <person name="Gyaltsen K."/>
            <person name="Hafez N."/>
            <person name="Hagopian D."/>
            <person name="Hagos B."/>
            <person name="Hall J."/>
            <person name="Hatcher B."/>
            <person name="Heller A."/>
            <person name="Higgins H."/>
            <person name="Honan T."/>
            <person name="Horn A."/>
            <person name="Houde N."/>
            <person name="Hughes L."/>
            <person name="Hulme W."/>
            <person name="Husby E."/>
            <person name="Iliev I."/>
            <person name="Jaffe D."/>
            <person name="Jones C."/>
            <person name="Kamal M."/>
            <person name="Kamat A."/>
            <person name="Kamvysselis M."/>
            <person name="Karlsson E."/>
            <person name="Kells C."/>
            <person name="Kieu A."/>
            <person name="Kisner P."/>
            <person name="Kodira C."/>
            <person name="Kulbokas E."/>
            <person name="Labutti K."/>
            <person name="Lama D."/>
            <person name="Landers T."/>
            <person name="Leger J."/>
            <person name="Levine S."/>
            <person name="Lewis D."/>
            <person name="Lewis T."/>
            <person name="Lindblad-toh K."/>
            <person name="Liu X."/>
            <person name="Lokyitsang T."/>
            <person name="Lokyitsang Y."/>
            <person name="Lucien O."/>
            <person name="Lui A."/>
            <person name="Ma L.J."/>
            <person name="Mabbitt R."/>
            <person name="Macdonald J."/>
            <person name="Maclean C."/>
            <person name="Major J."/>
            <person name="Manning J."/>
            <person name="Marabella R."/>
            <person name="Maru K."/>
            <person name="Matthews C."/>
            <person name="Mauceli E."/>
            <person name="Mccarthy M."/>
            <person name="Mcdonough S."/>
            <person name="Mcghee T."/>
            <person name="Meldrim J."/>
            <person name="Meneus L."/>
            <person name="Mesirov J."/>
            <person name="Mihalev A."/>
            <person name="Mihova T."/>
            <person name="Mikkelsen T."/>
            <person name="Mlenga V."/>
            <person name="Moru K."/>
            <person name="Mozes J."/>
            <person name="Mulrain L."/>
            <person name="Munson G."/>
            <person name="Naylor J."/>
            <person name="Newes C."/>
            <person name="Nguyen C."/>
            <person name="Nguyen N."/>
            <person name="Nguyen T."/>
            <person name="Nicol R."/>
            <person name="Nielsen C."/>
            <person name="Nizzari M."/>
            <person name="Norbu C."/>
            <person name="Norbu N."/>
            <person name="O'donnell P."/>
            <person name="Okoawo O."/>
            <person name="O'leary S."/>
            <person name="Omotosho B."/>
            <person name="O'neill K."/>
            <person name="Osman S."/>
            <person name="Parker S."/>
            <person name="Perrin D."/>
            <person name="Phunkhang P."/>
            <person name="Piqani B."/>
            <person name="Purcell S."/>
            <person name="Rachupka T."/>
            <person name="Ramasamy U."/>
            <person name="Rameau R."/>
            <person name="Ray V."/>
            <person name="Raymond C."/>
            <person name="Retta R."/>
            <person name="Richardson S."/>
            <person name="Rise C."/>
            <person name="Rodriguez J."/>
            <person name="Rogers J."/>
            <person name="Rogov P."/>
            <person name="Rutman M."/>
            <person name="Schupbach R."/>
            <person name="Seaman C."/>
            <person name="Settipalli S."/>
            <person name="Sharpe T."/>
            <person name="Sheridan J."/>
            <person name="Sherpa N."/>
            <person name="Shi J."/>
            <person name="Smirnov S."/>
            <person name="Smith C."/>
            <person name="Sougnez C."/>
            <person name="Spencer B."/>
            <person name="Stalker J."/>
            <person name="Stange-thomann N."/>
            <person name="Stavropoulos S."/>
            <person name="Stetson K."/>
            <person name="Stone C."/>
            <person name="Stone S."/>
            <person name="Stubbs M."/>
            <person name="Talamas J."/>
            <person name="Tchuinga P."/>
            <person name="Tenzing P."/>
            <person name="Tesfaye S."/>
            <person name="Theodore J."/>
            <person name="Thoulutsang Y."/>
            <person name="Topham K."/>
            <person name="Towey S."/>
            <person name="Tsamla T."/>
            <person name="Tsomo N."/>
            <person name="Vallee D."/>
            <person name="Vassiliev H."/>
            <person name="Venkataraman V."/>
            <person name="Vinson J."/>
            <person name="Vo A."/>
            <person name="Wade C."/>
            <person name="Wang S."/>
            <person name="Wangchuk T."/>
            <person name="Wangdi T."/>
            <person name="Whittaker C."/>
            <person name="Wilkinson J."/>
            <person name="Wu Y."/>
            <person name="Wyman D."/>
            <person name="Yadav S."/>
            <person name="Yang S."/>
            <person name="Yang X."/>
            <person name="Yeager S."/>
            <person name="Yee E."/>
            <person name="Young G."/>
            <person name="Zainoun J."/>
            <person name="Zembeck L."/>
            <person name="Zimmer A."/>
            <person name="Zody M."/>
            <person name="Lander E."/>
        </authorList>
    </citation>
    <scope>NUCLEOTIDE SEQUENCE [LARGE SCALE GENOMIC DNA]</scope>
</reference>
<dbReference type="FunFam" id="3.40.640.10:FF:000009">
    <property type="entry name" value="Cystathionine gamma-synthase homolog"/>
    <property type="match status" value="1"/>
</dbReference>
<dbReference type="InParanoid" id="H2ZCQ4"/>
<evidence type="ECO:0000313" key="21">
    <source>
        <dbReference type="Ensembl" id="ENSCSAVP00000015370.1"/>
    </source>
</evidence>
<evidence type="ECO:0000256" key="16">
    <source>
        <dbReference type="ARBA" id="ARBA00047477"/>
    </source>
</evidence>
<comment type="catalytic activity">
    <reaction evidence="10">
        <text>L-homoserine = 2-oxobutanoate + NH4(+)</text>
        <dbReference type="Rhea" id="RHEA:24923"/>
        <dbReference type="ChEBI" id="CHEBI:16763"/>
        <dbReference type="ChEBI" id="CHEBI:28938"/>
        <dbReference type="ChEBI" id="CHEBI:57476"/>
        <dbReference type="EC" id="4.4.1.1"/>
    </reaction>
    <physiologicalReaction direction="left-to-right" evidence="10">
        <dbReference type="Rhea" id="RHEA:24924"/>
    </physiologicalReaction>
</comment>
<dbReference type="eggNOG" id="KOG0053">
    <property type="taxonomic scope" value="Eukaryota"/>
</dbReference>
<dbReference type="InterPro" id="IPR015421">
    <property type="entry name" value="PyrdxlP-dep_Trfase_major"/>
</dbReference>
<evidence type="ECO:0000256" key="18">
    <source>
        <dbReference type="ARBA" id="ARBA00048780"/>
    </source>
</evidence>
<protein>
    <recommendedName>
        <fullName evidence="5">Cystathionine gamma-lyase</fullName>
        <ecNumber evidence="4">4.4.1.1</ecNumber>
        <ecNumber evidence="12">4.4.1.2</ecNumber>
    </recommendedName>
    <alternativeName>
        <fullName evidence="14">Cysteine desulfhydrase</fullName>
    </alternativeName>
    <alternativeName>
        <fullName evidence="9">Cysteine-protein sulfhydrase</fullName>
    </alternativeName>
    <alternativeName>
        <fullName evidence="8">Gamma-cystathionase</fullName>
    </alternativeName>
    <alternativeName>
        <fullName evidence="13">Homocysteine desulfhydrase</fullName>
    </alternativeName>
</protein>
<dbReference type="PROSITE" id="PS00868">
    <property type="entry name" value="CYS_MET_METAB_PP"/>
    <property type="match status" value="1"/>
</dbReference>
<evidence type="ECO:0000256" key="2">
    <source>
        <dbReference type="ARBA" id="ARBA00005038"/>
    </source>
</evidence>
<evidence type="ECO:0000256" key="5">
    <source>
        <dbReference type="ARBA" id="ARBA00017343"/>
    </source>
</evidence>
<dbReference type="EC" id="4.4.1.1" evidence="4"/>
<comment type="similarity">
    <text evidence="3 20">Belongs to the trans-sulfuration enzymes family.</text>
</comment>
<feature type="modified residue" description="N6-(pyridoxal phosphate)lysine" evidence="19">
    <location>
        <position position="210"/>
    </location>
</feature>
<dbReference type="GO" id="GO:0019343">
    <property type="term" value="P:cysteine biosynthetic process via cystathionine"/>
    <property type="evidence" value="ECO:0007669"/>
    <property type="project" value="TreeGrafter"/>
</dbReference>
<reference evidence="21" key="3">
    <citation type="submission" date="2025-09" db="UniProtKB">
        <authorList>
            <consortium name="Ensembl"/>
        </authorList>
    </citation>
    <scope>IDENTIFICATION</scope>
</reference>
<dbReference type="UniPathway" id="UPA00136">
    <property type="reaction ID" value="UER00202"/>
</dbReference>
<evidence type="ECO:0000256" key="6">
    <source>
        <dbReference type="ARBA" id="ARBA00022898"/>
    </source>
</evidence>
<proteinExistence type="inferred from homology"/>
<evidence type="ECO:0000256" key="11">
    <source>
        <dbReference type="ARBA" id="ARBA00046537"/>
    </source>
</evidence>
<evidence type="ECO:0000256" key="13">
    <source>
        <dbReference type="ARBA" id="ARBA00047199"/>
    </source>
</evidence>